<keyword evidence="6" id="KW-1185">Reference proteome</keyword>
<protein>
    <submittedName>
        <fullName evidence="5">DNA recombination protein RmuC</fullName>
    </submittedName>
</protein>
<dbReference type="PANTHER" id="PTHR30563:SF0">
    <property type="entry name" value="DNA RECOMBINATION PROTEIN RMUC"/>
    <property type="match status" value="1"/>
</dbReference>
<dbReference type="InterPro" id="IPR003798">
    <property type="entry name" value="DNA_recombination_RmuC"/>
</dbReference>
<evidence type="ECO:0000256" key="4">
    <source>
        <dbReference type="ARBA" id="ARBA00023172"/>
    </source>
</evidence>
<reference evidence="6" key="1">
    <citation type="journal article" date="2019" name="Int. J. Syst. Evol. Microbiol.">
        <title>The Global Catalogue of Microorganisms (GCM) 10K type strain sequencing project: providing services to taxonomists for standard genome sequencing and annotation.</title>
        <authorList>
            <consortium name="The Broad Institute Genomics Platform"/>
            <consortium name="The Broad Institute Genome Sequencing Center for Infectious Disease"/>
            <person name="Wu L."/>
            <person name="Ma J."/>
        </authorList>
    </citation>
    <scope>NUCLEOTIDE SEQUENCE [LARGE SCALE GENOMIC DNA]</scope>
    <source>
        <strain evidence="6">JCM 31921</strain>
    </source>
</reference>
<dbReference type="EMBL" id="BAABEZ010000022">
    <property type="protein sequence ID" value="GAA4455868.1"/>
    <property type="molecule type" value="Genomic_DNA"/>
</dbReference>
<dbReference type="Pfam" id="PF02646">
    <property type="entry name" value="RmuC"/>
    <property type="match status" value="1"/>
</dbReference>
<sequence length="484" mass="55488">MLELWMLAGCLILLLLLTFLVIRSHKNTNDETGRTQQSEQFIRNELQISRQEQALQASMMREEFSAQLDRFTQTFLMQQQQLLQTSSASLEQLRQSVEKSLVQLSVQHQQSAKEQRTEFGNNVKQFEGNMQAALKDYRERIREQLSAFADQQNNLHRQMQDQQKLVRESVERSIGQMQQSNEQKLDEMRRTVDEKLEQTLQTRLNQSFSMVSERLEFVHKGLGEMQQLAIGVGDLKRVLSNVKTRGTFGEMQLSNILQQLLAPEQYEVNCITKPGSTLRVEFAIKIPQVQSEQGPLLMPIDSKFPLEDYYALQAAYDANDSVAAELAGKALEQAIKKSARDIRDKYIAPPHTTDIGLLFVPIEGLYAELTRRPALMELLQREYQVIITGPTTLSAILHTVSFGYKTMVLEQRSGEIRKTLGAVKTEFSKFGEALQKAQERISKAGEDIDELVGRRTRQINRQLRHLESLPEEEAKRRIDGETND</sequence>
<comment type="caution">
    <text evidence="5">The sequence shown here is derived from an EMBL/GenBank/DDBJ whole genome shotgun (WGS) entry which is preliminary data.</text>
</comment>
<evidence type="ECO:0000256" key="1">
    <source>
        <dbReference type="ARBA" id="ARBA00003416"/>
    </source>
</evidence>
<evidence type="ECO:0000313" key="5">
    <source>
        <dbReference type="EMBL" id="GAA4455868.1"/>
    </source>
</evidence>
<keyword evidence="4" id="KW-0233">DNA recombination</keyword>
<name>A0ABP8MXM0_9BACT</name>
<dbReference type="RefSeq" id="WP_344826344.1">
    <property type="nucleotide sequence ID" value="NZ_BAABEZ010000022.1"/>
</dbReference>
<evidence type="ECO:0000256" key="3">
    <source>
        <dbReference type="ARBA" id="ARBA00023054"/>
    </source>
</evidence>
<organism evidence="5 6">
    <name type="scientific">Rurimicrobium arvi</name>
    <dbReference type="NCBI Taxonomy" id="2049916"/>
    <lineage>
        <taxon>Bacteria</taxon>
        <taxon>Pseudomonadati</taxon>
        <taxon>Bacteroidota</taxon>
        <taxon>Chitinophagia</taxon>
        <taxon>Chitinophagales</taxon>
        <taxon>Chitinophagaceae</taxon>
        <taxon>Rurimicrobium</taxon>
    </lineage>
</organism>
<gene>
    <name evidence="5" type="primary">rmuC</name>
    <name evidence="5" type="ORF">GCM10023092_20250</name>
</gene>
<dbReference type="Proteomes" id="UP001501410">
    <property type="component" value="Unassembled WGS sequence"/>
</dbReference>
<proteinExistence type="inferred from homology"/>
<keyword evidence="3" id="KW-0175">Coiled coil</keyword>
<dbReference type="PANTHER" id="PTHR30563">
    <property type="entry name" value="DNA RECOMBINATION PROTEIN RMUC"/>
    <property type="match status" value="1"/>
</dbReference>
<evidence type="ECO:0000313" key="6">
    <source>
        <dbReference type="Proteomes" id="UP001501410"/>
    </source>
</evidence>
<comment type="similarity">
    <text evidence="2">Belongs to the RmuC family.</text>
</comment>
<evidence type="ECO:0000256" key="2">
    <source>
        <dbReference type="ARBA" id="ARBA00009840"/>
    </source>
</evidence>
<accession>A0ABP8MXM0</accession>
<comment type="function">
    <text evidence="1">Involved in DNA recombination.</text>
</comment>